<gene>
    <name evidence="2" type="ORF">GTP90_22180</name>
</gene>
<protein>
    <submittedName>
        <fullName evidence="2">DUF1911 domain-containing protein</fullName>
    </submittedName>
</protein>
<evidence type="ECO:0000259" key="1">
    <source>
        <dbReference type="Pfam" id="PF08929"/>
    </source>
</evidence>
<proteinExistence type="predicted"/>
<reference evidence="2" key="1">
    <citation type="submission" date="2019-12" db="EMBL/GenBank/DDBJ databases">
        <title>Novel species isolated from a subtropical stream in China.</title>
        <authorList>
            <person name="Lu H."/>
        </authorList>
    </citation>
    <scope>NUCLEOTIDE SEQUENCE [LARGE SCALE GENOMIC DNA]</scope>
    <source>
        <strain evidence="2">FT81W</strain>
    </source>
</reference>
<dbReference type="AlphaFoldDB" id="A0A845GTK9"/>
<name>A0A845GTK9_9BURK</name>
<dbReference type="SUPFAM" id="SSF140731">
    <property type="entry name" value="PA2201 C-terminal domain-like"/>
    <property type="match status" value="1"/>
</dbReference>
<evidence type="ECO:0000313" key="3">
    <source>
        <dbReference type="Proteomes" id="UP000447355"/>
    </source>
</evidence>
<dbReference type="Proteomes" id="UP000447355">
    <property type="component" value="Unassembled WGS sequence"/>
</dbReference>
<sequence length="267" mass="31224">MQFHEKRRQQFLSEQYFQEDIRFSLAISIPSRLQVLHAADSDAADRSRVSEDTAYIICKNFFLYYTAGESIAVLRDSFISVVEAYECAARYYREYRESADAPLFGFQEMDDFERIIQLVGLAILLHRRELIPRIHSLIANSTYDGKDAMYEELIGHDLPDRPFLDAWYHQLPYLHLLNATDEEDLEAKIIQMEKYLKVWYTSMKKAGWHDSHLGVTEEGGAYFGYWAIEAAAIVYLYNINDSSFRDHIVYPKDLADFAREFDQHAIP</sequence>
<dbReference type="InterPro" id="IPR028983">
    <property type="entry name" value="PA2201-like_C"/>
</dbReference>
<evidence type="ECO:0000313" key="2">
    <source>
        <dbReference type="EMBL" id="MYM96568.1"/>
    </source>
</evidence>
<dbReference type="Pfam" id="PF08929">
    <property type="entry name" value="PoNi_C"/>
    <property type="match status" value="1"/>
</dbReference>
<organism evidence="2 3">
    <name type="scientific">Duganella vulcania</name>
    <dbReference type="NCBI Taxonomy" id="2692166"/>
    <lineage>
        <taxon>Bacteria</taxon>
        <taxon>Pseudomonadati</taxon>
        <taxon>Pseudomonadota</taxon>
        <taxon>Betaproteobacteria</taxon>
        <taxon>Burkholderiales</taxon>
        <taxon>Oxalobacteraceae</taxon>
        <taxon>Telluria group</taxon>
        <taxon>Duganella</taxon>
    </lineage>
</organism>
<comment type="caution">
    <text evidence="2">The sequence shown here is derived from an EMBL/GenBank/DDBJ whole genome shotgun (WGS) entry which is preliminary data.</text>
</comment>
<accession>A0A845GTK9</accession>
<feature type="domain" description="PoNi C-terminal" evidence="1">
    <location>
        <begin position="146"/>
        <end position="254"/>
    </location>
</feature>
<dbReference type="RefSeq" id="WP_161085575.1">
    <property type="nucleotide sequence ID" value="NZ_WWCX01000048.1"/>
</dbReference>
<dbReference type="InterPro" id="IPR015025">
    <property type="entry name" value="PoNi_C"/>
</dbReference>
<dbReference type="Gene3D" id="1.10.3920.10">
    <property type="entry name" value="PA2201 C-terminal domain-like"/>
    <property type="match status" value="1"/>
</dbReference>
<dbReference type="EMBL" id="WWCX01000048">
    <property type="protein sequence ID" value="MYM96568.1"/>
    <property type="molecule type" value="Genomic_DNA"/>
</dbReference>